<name>A0A1V9ZSW9_ACHHY</name>
<evidence type="ECO:0000256" key="1">
    <source>
        <dbReference type="ARBA" id="ARBA00022741"/>
    </source>
</evidence>
<accession>A0A1V9ZSW9</accession>
<dbReference type="SMART" id="SM00220">
    <property type="entry name" value="S_TKc"/>
    <property type="match status" value="1"/>
</dbReference>
<evidence type="ECO:0000313" key="5">
    <source>
        <dbReference type="Proteomes" id="UP000243579"/>
    </source>
</evidence>
<organism evidence="4 5">
    <name type="scientific">Achlya hypogyna</name>
    <name type="common">Oomycete</name>
    <name type="synonym">Protoachlya hypogyna</name>
    <dbReference type="NCBI Taxonomy" id="1202772"/>
    <lineage>
        <taxon>Eukaryota</taxon>
        <taxon>Sar</taxon>
        <taxon>Stramenopiles</taxon>
        <taxon>Oomycota</taxon>
        <taxon>Saprolegniomycetes</taxon>
        <taxon>Saprolegniales</taxon>
        <taxon>Achlyaceae</taxon>
        <taxon>Achlya</taxon>
    </lineage>
</organism>
<dbReference type="GO" id="GO:0005737">
    <property type="term" value="C:cytoplasm"/>
    <property type="evidence" value="ECO:0007669"/>
    <property type="project" value="TreeGrafter"/>
</dbReference>
<feature type="region of interest" description="Disordered" evidence="2">
    <location>
        <begin position="164"/>
        <end position="225"/>
    </location>
</feature>
<comment type="caution">
    <text evidence="4">The sequence shown here is derived from an EMBL/GenBank/DDBJ whole genome shotgun (WGS) entry which is preliminary data.</text>
</comment>
<dbReference type="InterPro" id="IPR008271">
    <property type="entry name" value="Ser/Thr_kinase_AS"/>
</dbReference>
<keyword evidence="4" id="KW-0418">Kinase</keyword>
<dbReference type="PROSITE" id="PS50011">
    <property type="entry name" value="PROTEIN_KINASE_DOM"/>
    <property type="match status" value="1"/>
</dbReference>
<dbReference type="GO" id="GO:0005524">
    <property type="term" value="F:ATP binding"/>
    <property type="evidence" value="ECO:0007669"/>
    <property type="project" value="InterPro"/>
</dbReference>
<proteinExistence type="predicted"/>
<dbReference type="Pfam" id="PF00069">
    <property type="entry name" value="Pkinase"/>
    <property type="match status" value="1"/>
</dbReference>
<evidence type="ECO:0000313" key="4">
    <source>
        <dbReference type="EMBL" id="OQS01122.1"/>
    </source>
</evidence>
<dbReference type="Gene3D" id="1.10.510.10">
    <property type="entry name" value="Transferase(Phosphotransferase) domain 1"/>
    <property type="match status" value="1"/>
</dbReference>
<dbReference type="Proteomes" id="UP000243579">
    <property type="component" value="Unassembled WGS sequence"/>
</dbReference>
<feature type="domain" description="Protein kinase" evidence="3">
    <location>
        <begin position="308"/>
        <end position="591"/>
    </location>
</feature>
<evidence type="ECO:0000259" key="3">
    <source>
        <dbReference type="PROSITE" id="PS50011"/>
    </source>
</evidence>
<reference evidence="4 5" key="1">
    <citation type="journal article" date="2014" name="Genome Biol. Evol.">
        <title>The secreted proteins of Achlya hypogyna and Thraustotheca clavata identify the ancestral oomycete secretome and reveal gene acquisitions by horizontal gene transfer.</title>
        <authorList>
            <person name="Misner I."/>
            <person name="Blouin N."/>
            <person name="Leonard G."/>
            <person name="Richards T.A."/>
            <person name="Lane C.E."/>
        </authorList>
    </citation>
    <scope>NUCLEOTIDE SEQUENCE [LARGE SCALE GENOMIC DNA]</scope>
    <source>
        <strain evidence="4 5">ATCC 48635</strain>
    </source>
</reference>
<dbReference type="SUPFAM" id="SSF56112">
    <property type="entry name" value="Protein kinase-like (PK-like)"/>
    <property type="match status" value="1"/>
</dbReference>
<evidence type="ECO:0000256" key="2">
    <source>
        <dbReference type="SAM" id="MobiDB-lite"/>
    </source>
</evidence>
<dbReference type="PANTHER" id="PTHR22967:SF92">
    <property type="entry name" value="LD17053P"/>
    <property type="match status" value="1"/>
</dbReference>
<dbReference type="InterPro" id="IPR000719">
    <property type="entry name" value="Prot_kinase_dom"/>
</dbReference>
<sequence>MAPAVLKYLHQRKALWRHSENVLSGDGREDSGRVAHAVRCFCVQVTTFLVSYPDVALAAYPEAILQTAGLMLVLYDIVGDEGATERHPNAFHVPDAAPIRLRDVEAACPFAYCHFSFRHDNGVYCSYSNPDSIVPLYSRNAIYAKIAISEPFGEKVLRPEDVLPTELPTASSGDSGRASRTNSASSESSSRTNSGSSKTRKEYEAPAWDSAFGDGDRPTKDGSGISAADLKERFKKQTEMAKDFAKNLTLDDAKRNAMDFANKMNLDDKARKAKKWGGSLLSSLSNTISNASSALTKGETMSIGSTTVRIVQLLAEGGYGQVFLVKTGANELCALKRVVLTSAEVEADAAIEREVLQTVEHPNLLHLLQYGESRANGKHECLFLLPYHDHGTIFDEIQAANDNANEPWPFTELRCLHILEGICLGLSALHEAGFAHRDLKPHNVLLSARDHPILMDFGSCAPLVTEVTDRRKLMEVQDDANRKCSAPYRAPELFEPEIGHRINGQADVWSLGCILYCMAFGTSPFESPREGFMRLAAMNGKVNFPPAQGDVVRFRGQRFSLDFCDFIHDMLQPDPQDRPSLTDVLDYTRELQESE</sequence>
<keyword evidence="1" id="KW-0547">Nucleotide-binding</keyword>
<keyword evidence="5" id="KW-1185">Reference proteome</keyword>
<feature type="compositionally biased region" description="Low complexity" evidence="2">
    <location>
        <begin position="178"/>
        <end position="197"/>
    </location>
</feature>
<dbReference type="InterPro" id="IPR011009">
    <property type="entry name" value="Kinase-like_dom_sf"/>
</dbReference>
<keyword evidence="4" id="KW-0808">Transferase</keyword>
<protein>
    <submittedName>
        <fullName evidence="4">Protein kinase</fullName>
    </submittedName>
</protein>
<dbReference type="PROSITE" id="PS00108">
    <property type="entry name" value="PROTEIN_KINASE_ST"/>
    <property type="match status" value="1"/>
</dbReference>
<dbReference type="AlphaFoldDB" id="A0A1V9ZSW9"/>
<gene>
    <name evidence="4" type="ORF">ACHHYP_01807</name>
</gene>
<dbReference type="PANTHER" id="PTHR22967">
    <property type="entry name" value="SERINE/THREONINE PROTEIN KINASE"/>
    <property type="match status" value="1"/>
</dbReference>
<dbReference type="EMBL" id="JNBR01000014">
    <property type="protein sequence ID" value="OQS01122.1"/>
    <property type="molecule type" value="Genomic_DNA"/>
</dbReference>
<dbReference type="GO" id="GO:0004674">
    <property type="term" value="F:protein serine/threonine kinase activity"/>
    <property type="evidence" value="ECO:0007669"/>
    <property type="project" value="TreeGrafter"/>
</dbReference>
<dbReference type="OrthoDB" id="248923at2759"/>